<dbReference type="EMBL" id="DSHZ01000223">
    <property type="protein sequence ID" value="HEO42131.1"/>
    <property type="molecule type" value="Genomic_DNA"/>
</dbReference>
<reference evidence="2" key="1">
    <citation type="journal article" date="2020" name="mSystems">
        <title>Genome- and Community-Level Interaction Insights into Carbon Utilization and Element Cycling Functions of Hydrothermarchaeota in Hydrothermal Sediment.</title>
        <authorList>
            <person name="Zhou Z."/>
            <person name="Liu Y."/>
            <person name="Xu W."/>
            <person name="Pan J."/>
            <person name="Luo Z.H."/>
            <person name="Li M."/>
        </authorList>
    </citation>
    <scope>NUCLEOTIDE SEQUENCE [LARGE SCALE GENOMIC DNA]</scope>
    <source>
        <strain evidence="3">SpSt-189</strain>
        <strain evidence="2">SpSt-246</strain>
    </source>
</reference>
<dbReference type="Pfam" id="PF10646">
    <property type="entry name" value="Germane"/>
    <property type="match status" value="1"/>
</dbReference>
<protein>
    <submittedName>
        <fullName evidence="2">Spore gernimation protein</fullName>
    </submittedName>
</protein>
<proteinExistence type="predicted"/>
<dbReference type="AlphaFoldDB" id="A0A7C2G6Z1"/>
<feature type="domain" description="GerMN" evidence="1">
    <location>
        <begin position="76"/>
        <end position="153"/>
    </location>
</feature>
<evidence type="ECO:0000313" key="2">
    <source>
        <dbReference type="EMBL" id="HEH83148.1"/>
    </source>
</evidence>
<dbReference type="EMBL" id="DSKL01000369">
    <property type="protein sequence ID" value="HEH83148.1"/>
    <property type="molecule type" value="Genomic_DNA"/>
</dbReference>
<evidence type="ECO:0000313" key="3">
    <source>
        <dbReference type="EMBL" id="HEO42131.1"/>
    </source>
</evidence>
<dbReference type="InterPro" id="IPR019606">
    <property type="entry name" value="GerMN"/>
</dbReference>
<organism evidence="2">
    <name type="scientific">Thermus islandicus</name>
    <dbReference type="NCBI Taxonomy" id="540988"/>
    <lineage>
        <taxon>Bacteria</taxon>
        <taxon>Thermotogati</taxon>
        <taxon>Deinococcota</taxon>
        <taxon>Deinococci</taxon>
        <taxon>Thermales</taxon>
        <taxon>Thermaceae</taxon>
        <taxon>Thermus</taxon>
    </lineage>
</organism>
<comment type="caution">
    <text evidence="2">The sequence shown here is derived from an EMBL/GenBank/DDBJ whole genome shotgun (WGS) entry which is preliminary data.</text>
</comment>
<evidence type="ECO:0000259" key="1">
    <source>
        <dbReference type="SMART" id="SM00909"/>
    </source>
</evidence>
<name>A0A7C2G6Z1_9DEIN</name>
<gene>
    <name evidence="3" type="ORF">ENP09_04475</name>
    <name evidence="2" type="ORF">ENP73_09370</name>
</gene>
<sequence>MRRLLTPWNLLGLAVFLTGGLFYWKAQGGRTPMALPLPAEEVHAQSLVLVLYRPNPPQGFLKETQTLSLGPGESPGAAALKAWSQAVEAPRPLALFFQGQRLVVDLPRDFALGLDATLEAYRLYSLAYTLLATFPQAAEVRFLVEGRPSPGLAHLDLNQPIRLP</sequence>
<dbReference type="SMART" id="SM00909">
    <property type="entry name" value="Germane"/>
    <property type="match status" value="1"/>
</dbReference>
<accession>A0A7C2G6Z1</accession>